<keyword evidence="4 9" id="KW-0479">Metal-binding</keyword>
<dbReference type="PANTHER" id="PTHR31356">
    <property type="entry name" value="THYLAKOID LUMENAL 29 KDA PROTEIN, CHLOROPLASTIC-RELATED"/>
    <property type="match status" value="1"/>
</dbReference>
<dbReference type="InterPro" id="IPR001621">
    <property type="entry name" value="Ligninase"/>
</dbReference>
<feature type="binding site" evidence="9">
    <location>
        <position position="267"/>
    </location>
    <ligand>
        <name>Ca(2+)</name>
        <dbReference type="ChEBI" id="CHEBI:29108"/>
        <label>2</label>
    </ligand>
</feature>
<evidence type="ECO:0000256" key="5">
    <source>
        <dbReference type="ARBA" id="ARBA00023002"/>
    </source>
</evidence>
<comment type="similarity">
    <text evidence="1 12">Belongs to the peroxidase family. Ligninase subfamily.</text>
</comment>
<evidence type="ECO:0000256" key="11">
    <source>
        <dbReference type="PIRSR" id="PIRSR601621-4"/>
    </source>
</evidence>
<dbReference type="HOGENOM" id="CLU_041038_1_0_1"/>
<evidence type="ECO:0000256" key="10">
    <source>
        <dbReference type="PIRSR" id="PIRSR601621-3"/>
    </source>
</evidence>
<dbReference type="InterPro" id="IPR019794">
    <property type="entry name" value="Peroxidases_AS"/>
</dbReference>
<keyword evidence="9 12" id="KW-0106">Calcium</keyword>
<dbReference type="PRINTS" id="PR00458">
    <property type="entry name" value="PEROXIDASE"/>
</dbReference>
<evidence type="ECO:0000259" key="14">
    <source>
        <dbReference type="PROSITE" id="PS50873"/>
    </source>
</evidence>
<dbReference type="GO" id="GO:0042744">
    <property type="term" value="P:hydrogen peroxide catabolic process"/>
    <property type="evidence" value="ECO:0007669"/>
    <property type="project" value="TreeGrafter"/>
</dbReference>
<evidence type="ECO:0000256" key="2">
    <source>
        <dbReference type="ARBA" id="ARBA00022559"/>
    </source>
</evidence>
<gene>
    <name evidence="15" type="ORF">MAN_09044</name>
</gene>
<keyword evidence="7" id="KW-0325">Glycoprotein</keyword>
<feature type="disulfide bond" evidence="11">
    <location>
        <begin position="111"/>
        <end position="194"/>
    </location>
</feature>
<feature type="chain" id="PRO_5006986275" description="Peroxidase" evidence="12">
    <location>
        <begin position="17"/>
        <end position="388"/>
    </location>
</feature>
<comment type="cofactor">
    <cofactor evidence="9">
        <name>heme b</name>
        <dbReference type="ChEBI" id="CHEBI:60344"/>
    </cofactor>
    <text evidence="9">Binds 1 heme b (iron(II)-protoporphyrin IX) group per subunit.</text>
</comment>
<dbReference type="InterPro" id="IPR002016">
    <property type="entry name" value="Haem_peroxidase"/>
</dbReference>
<keyword evidence="2 12" id="KW-0575">Peroxidase</keyword>
<dbReference type="Proteomes" id="UP000031186">
    <property type="component" value="Unassembled WGS sequence"/>
</dbReference>
<feature type="binding site" evidence="9">
    <location>
        <position position="140"/>
    </location>
    <ligand>
        <name>Ca(2+)</name>
        <dbReference type="ChEBI" id="CHEBI:29108"/>
        <label>1</label>
    </ligand>
</feature>
<keyword evidence="3 9" id="KW-0349">Heme</keyword>
<dbReference type="PRINTS" id="PR00462">
    <property type="entry name" value="LIGNINASE"/>
</dbReference>
<feature type="binding site" description="axial binding residue" evidence="9">
    <location>
        <position position="249"/>
    </location>
    <ligand>
        <name>heme b</name>
        <dbReference type="ChEBI" id="CHEBI:60344"/>
    </ligand>
    <ligandPart>
        <name>Fe</name>
        <dbReference type="ChEBI" id="CHEBI:18248"/>
    </ligandPart>
</feature>
<dbReference type="InterPro" id="IPR010255">
    <property type="entry name" value="Haem_peroxidase_sf"/>
</dbReference>
<evidence type="ECO:0000256" key="3">
    <source>
        <dbReference type="ARBA" id="ARBA00022617"/>
    </source>
</evidence>
<accession>A0A0B4FYD0</accession>
<feature type="binding site" evidence="9">
    <location>
        <position position="269"/>
    </location>
    <ligand>
        <name>Ca(2+)</name>
        <dbReference type="ChEBI" id="CHEBI:29108"/>
        <label>2</label>
    </ligand>
</feature>
<dbReference type="Pfam" id="PF00141">
    <property type="entry name" value="peroxidase"/>
    <property type="match status" value="1"/>
</dbReference>
<feature type="site" description="Transition state stabilizer" evidence="10">
    <location>
        <position position="120"/>
    </location>
</feature>
<dbReference type="OrthoDB" id="2113341at2759"/>
<evidence type="ECO:0000256" key="12">
    <source>
        <dbReference type="RuleBase" id="RU363051"/>
    </source>
</evidence>
<evidence type="ECO:0000256" key="6">
    <source>
        <dbReference type="ARBA" id="ARBA00023004"/>
    </source>
</evidence>
<keyword evidence="12" id="KW-0732">Signal</keyword>
<evidence type="ECO:0000313" key="16">
    <source>
        <dbReference type="Proteomes" id="UP000031186"/>
    </source>
</evidence>
<dbReference type="GO" id="GO:0020037">
    <property type="term" value="F:heme binding"/>
    <property type="evidence" value="ECO:0007669"/>
    <property type="project" value="UniProtKB-UniRule"/>
</dbReference>
<evidence type="ECO:0000256" key="13">
    <source>
        <dbReference type="SAM" id="MobiDB-lite"/>
    </source>
</evidence>
<comment type="caution">
    <text evidence="15">The sequence shown here is derived from an EMBL/GenBank/DDBJ whole genome shotgun (WGS) entry which is preliminary data.</text>
</comment>
<dbReference type="Gene3D" id="1.10.420.10">
    <property type="entry name" value="Peroxidase, domain 2"/>
    <property type="match status" value="1"/>
</dbReference>
<feature type="binding site" evidence="9">
    <location>
        <position position="274"/>
    </location>
    <ligand>
        <name>Ca(2+)</name>
        <dbReference type="ChEBI" id="CHEBI:29108"/>
        <label>2</label>
    </ligand>
</feature>
<dbReference type="GO" id="GO:0000302">
    <property type="term" value="P:response to reactive oxygen species"/>
    <property type="evidence" value="ECO:0007669"/>
    <property type="project" value="TreeGrafter"/>
</dbReference>
<feature type="binding site" evidence="9">
    <location>
        <position position="250"/>
    </location>
    <ligand>
        <name>Ca(2+)</name>
        <dbReference type="ChEBI" id="CHEBI:29108"/>
        <label>2</label>
    </ligand>
</feature>
<dbReference type="PANTHER" id="PTHR31356:SF66">
    <property type="entry name" value="CATALASE-PEROXIDASE"/>
    <property type="match status" value="1"/>
</dbReference>
<feature type="region of interest" description="Disordered" evidence="13">
    <location>
        <begin position="28"/>
        <end position="51"/>
    </location>
</feature>
<comment type="cofactor">
    <cofactor evidence="9 12">
        <name>Ca(2+)</name>
        <dbReference type="ChEBI" id="CHEBI:29108"/>
    </cofactor>
    <text evidence="9 12">Binds 2 calcium ions per subunit.</text>
</comment>
<feature type="non-terminal residue" evidence="15">
    <location>
        <position position="1"/>
    </location>
</feature>
<feature type="signal peptide" evidence="12">
    <location>
        <begin position="1"/>
        <end position="16"/>
    </location>
</feature>
<proteinExistence type="inferred from homology"/>
<name>A0A0B4FYD0_METAF</name>
<feature type="binding site" evidence="9">
    <location>
        <position position="125"/>
    </location>
    <ligand>
        <name>Ca(2+)</name>
        <dbReference type="ChEBI" id="CHEBI:29108"/>
        <label>1</label>
    </ligand>
</feature>
<sequence length="388" mass="41648">MKAALVIFSAISMANAFPGMSELRHVSRAQDDDNTKKLPCDLEGQDESTMSETGKLIKNILQGKENPEDLTTAYSSVPDQNSAECKADKCCIWKHIADEMKSKMTGDAGRCNSLARLCIRMGFHDAATWSLNTGKDGGADGSLVLARECFDREINSLMTGGCNQMQAWFDTYKSFGVSMADLIQMGANVAAVVCPLGPRVRSFVGRKDNANPSPDGLLPSPSDPVDQLISLFANKTISANQLVALVGAHTSSQQFDVDPARAGDPQDSTPGVWDTNFYGETTDPNSPKQVFKFQSDVGLSQDSRTKGAWTAFTGTQGQRPWNRAYAAAYVRMSMLGVFNSNDLTECTKALPLPITSFTSPDAAALADFANGRAPDAARNASNGDIIVV</sequence>
<keyword evidence="11" id="KW-1015">Disulfide bond</keyword>
<dbReference type="GO" id="GO:0046872">
    <property type="term" value="F:metal ion binding"/>
    <property type="evidence" value="ECO:0007669"/>
    <property type="project" value="UniProtKB-UniRule"/>
</dbReference>
<dbReference type="EMBL" id="AZNF01000015">
    <property type="protein sequence ID" value="KID61279.1"/>
    <property type="molecule type" value="Genomic_DNA"/>
</dbReference>
<dbReference type="SUPFAM" id="SSF48113">
    <property type="entry name" value="Heme-dependent peroxidases"/>
    <property type="match status" value="1"/>
</dbReference>
<dbReference type="Gene3D" id="1.10.520.10">
    <property type="match status" value="1"/>
</dbReference>
<keyword evidence="6 9" id="KW-0408">Iron</keyword>
<feature type="active site" description="Proton acceptor" evidence="8">
    <location>
        <position position="124"/>
    </location>
</feature>
<keyword evidence="16" id="KW-1185">Reference proteome</keyword>
<evidence type="ECO:0000256" key="7">
    <source>
        <dbReference type="ARBA" id="ARBA00023180"/>
    </source>
</evidence>
<protein>
    <recommendedName>
        <fullName evidence="12">Peroxidase</fullName>
        <ecNumber evidence="12">1.11.1.-</ecNumber>
    </recommendedName>
</protein>
<feature type="domain" description="Plant heme peroxidase family profile" evidence="14">
    <location>
        <begin position="177"/>
        <end position="250"/>
    </location>
</feature>
<dbReference type="VEuPathDB" id="FungiDB:MAN_09044"/>
<dbReference type="PROSITE" id="PS00436">
    <property type="entry name" value="PEROXIDASE_2"/>
    <property type="match status" value="1"/>
</dbReference>
<dbReference type="InterPro" id="IPR044831">
    <property type="entry name" value="Ccp1-like"/>
</dbReference>
<evidence type="ECO:0000313" key="15">
    <source>
        <dbReference type="EMBL" id="KID61279.1"/>
    </source>
</evidence>
<dbReference type="GO" id="GO:0004601">
    <property type="term" value="F:peroxidase activity"/>
    <property type="evidence" value="ECO:0007669"/>
    <property type="project" value="UniProtKB-KW"/>
</dbReference>
<dbReference type="PROSITE" id="PS50873">
    <property type="entry name" value="PEROXIDASE_4"/>
    <property type="match status" value="1"/>
</dbReference>
<dbReference type="GO" id="GO:0034599">
    <property type="term" value="P:cellular response to oxidative stress"/>
    <property type="evidence" value="ECO:0007669"/>
    <property type="project" value="InterPro"/>
</dbReference>
<evidence type="ECO:0000256" key="4">
    <source>
        <dbReference type="ARBA" id="ARBA00022723"/>
    </source>
</evidence>
<feature type="binding site" evidence="9">
    <location>
        <position position="142"/>
    </location>
    <ligand>
        <name>Ca(2+)</name>
        <dbReference type="ChEBI" id="CHEBI:29108"/>
        <label>1</label>
    </ligand>
</feature>
<evidence type="ECO:0000256" key="1">
    <source>
        <dbReference type="ARBA" id="ARBA00006089"/>
    </source>
</evidence>
<dbReference type="AlphaFoldDB" id="A0A0B4FYD0"/>
<keyword evidence="5 12" id="KW-0560">Oxidoreductase</keyword>
<dbReference type="EC" id="1.11.1.-" evidence="12"/>
<feature type="disulfide bond" evidence="11">
    <location>
        <begin position="90"/>
        <end position="346"/>
    </location>
</feature>
<organism evidence="15 16">
    <name type="scientific">Metarhizium anisopliae (strain ARSEF 549)</name>
    <dbReference type="NCBI Taxonomy" id="3151832"/>
    <lineage>
        <taxon>Eukaryota</taxon>
        <taxon>Fungi</taxon>
        <taxon>Dikarya</taxon>
        <taxon>Ascomycota</taxon>
        <taxon>Pezizomycotina</taxon>
        <taxon>Sordariomycetes</taxon>
        <taxon>Hypocreomycetidae</taxon>
        <taxon>Hypocreales</taxon>
        <taxon>Clavicipitaceae</taxon>
        <taxon>Metarhizium</taxon>
    </lineage>
</organism>
<feature type="compositionally biased region" description="Basic and acidic residues" evidence="13">
    <location>
        <begin position="28"/>
        <end position="40"/>
    </location>
</feature>
<reference evidence="15 16" key="1">
    <citation type="journal article" date="2014" name="Proc. Natl. Acad. Sci. U.S.A.">
        <title>Trajectory and genomic determinants of fungal-pathogen speciation and host adaptation.</title>
        <authorList>
            <person name="Hu X."/>
            <person name="Xiao G."/>
            <person name="Zheng P."/>
            <person name="Shang Y."/>
            <person name="Su Y."/>
            <person name="Zhang X."/>
            <person name="Liu X."/>
            <person name="Zhan S."/>
            <person name="St Leger R.J."/>
            <person name="Wang C."/>
        </authorList>
    </citation>
    <scope>NUCLEOTIDE SEQUENCE [LARGE SCALE GENOMIC DNA]</scope>
    <source>
        <strain evidence="15 16">ARSEF 549</strain>
    </source>
</reference>
<feature type="binding site" evidence="9">
    <location>
        <position position="138"/>
    </location>
    <ligand>
        <name>Ca(2+)</name>
        <dbReference type="ChEBI" id="CHEBI:29108"/>
        <label>1</label>
    </ligand>
</feature>
<evidence type="ECO:0000256" key="9">
    <source>
        <dbReference type="PIRSR" id="PIRSR601621-2"/>
    </source>
</evidence>
<evidence type="ECO:0000256" key="8">
    <source>
        <dbReference type="PIRSR" id="PIRSR601621-1"/>
    </source>
</evidence>